<proteinExistence type="predicted"/>
<name>A0ABR4XRX5_9LACO</name>
<comment type="caution">
    <text evidence="2">The sequence shown here is derived from an EMBL/GenBank/DDBJ whole genome shotgun (WGS) entry which is preliminary data.</text>
</comment>
<accession>A0ABR4XRX5</accession>
<dbReference type="Proteomes" id="UP000030023">
    <property type="component" value="Unassembled WGS sequence"/>
</dbReference>
<evidence type="ECO:0000313" key="3">
    <source>
        <dbReference type="Proteomes" id="UP000030023"/>
    </source>
</evidence>
<reference evidence="2 3" key="1">
    <citation type="journal article" date="2014" name="Antonie Van Leeuwenhoek">
        <title>Oenococcus alcoholitolerans sp. nov., a lactic acid bacteria isolated from cachaca and ethanol fermentation processes.</title>
        <authorList>
            <person name="Badotti F."/>
            <person name="Moreira A.P."/>
            <person name="Tonon L.A."/>
            <person name="de Lucena B.T."/>
            <person name="Gomes Fde C."/>
            <person name="Kruger R."/>
            <person name="Thompson C.C."/>
            <person name="de Morais M.A.Jr."/>
            <person name="Rosa C.A."/>
            <person name="Thompson F.L."/>
        </authorList>
    </citation>
    <scope>NUCLEOTIDE SEQUENCE [LARGE SCALE GENOMIC DNA]</scope>
    <source>
        <strain evidence="2 3">UFRJ-M7.2.18</strain>
    </source>
</reference>
<sequence length="118" mass="12891">MVSTQIAKAFQIPDSYLNGQGDQQSSLTQIQGMYGNTLNRDMQMVLSELNWQLSADITADIRRAIDPQYNTYASALLNSKNLEANQVVKALQDIGYLPDDIPQATQSGASDPPQKGEG</sequence>
<evidence type="ECO:0000256" key="1">
    <source>
        <dbReference type="SAM" id="MobiDB-lite"/>
    </source>
</evidence>
<protein>
    <submittedName>
        <fullName evidence="2">Uncharacterized protein</fullName>
    </submittedName>
</protein>
<keyword evidence="3" id="KW-1185">Reference proteome</keyword>
<organism evidence="2 3">
    <name type="scientific">Oenococcus alcoholitolerans</name>
    <dbReference type="NCBI Taxonomy" id="931074"/>
    <lineage>
        <taxon>Bacteria</taxon>
        <taxon>Bacillati</taxon>
        <taxon>Bacillota</taxon>
        <taxon>Bacilli</taxon>
        <taxon>Lactobacillales</taxon>
        <taxon>Lactobacillaceae</taxon>
        <taxon>Oenococcus</taxon>
    </lineage>
</organism>
<evidence type="ECO:0000313" key="2">
    <source>
        <dbReference type="EMBL" id="KGO32084.1"/>
    </source>
</evidence>
<gene>
    <name evidence="2" type="ORF">Q757_03175</name>
</gene>
<dbReference type="EMBL" id="AXCV01000104">
    <property type="protein sequence ID" value="KGO32084.1"/>
    <property type="molecule type" value="Genomic_DNA"/>
</dbReference>
<feature type="region of interest" description="Disordered" evidence="1">
    <location>
        <begin position="99"/>
        <end position="118"/>
    </location>
</feature>